<dbReference type="SMART" id="SM01232">
    <property type="entry name" value="H2TH"/>
    <property type="match status" value="1"/>
</dbReference>
<dbReference type="InterPro" id="IPR035937">
    <property type="entry name" value="FPG_N"/>
</dbReference>
<evidence type="ECO:0000256" key="1">
    <source>
        <dbReference type="ARBA" id="ARBA00001668"/>
    </source>
</evidence>
<evidence type="ECO:0000256" key="6">
    <source>
        <dbReference type="ARBA" id="ARBA00023125"/>
    </source>
</evidence>
<keyword evidence="10" id="KW-0326">Glycosidase</keyword>
<dbReference type="AlphaFoldDB" id="X0TZ51"/>
<dbReference type="GO" id="GO:0003906">
    <property type="term" value="F:DNA-(apurinic or apyrimidinic site) endonuclease activity"/>
    <property type="evidence" value="ECO:0007669"/>
    <property type="project" value="InterPro"/>
</dbReference>
<dbReference type="SUPFAM" id="SSF46946">
    <property type="entry name" value="S13-like H2TH domain"/>
    <property type="match status" value="1"/>
</dbReference>
<keyword evidence="7" id="KW-0234">DNA repair</keyword>
<dbReference type="NCBIfam" id="NF002211">
    <property type="entry name" value="PRK01103.1"/>
    <property type="match status" value="1"/>
</dbReference>
<evidence type="ECO:0000256" key="7">
    <source>
        <dbReference type="ARBA" id="ARBA00023204"/>
    </source>
</evidence>
<dbReference type="InterPro" id="IPR010979">
    <property type="entry name" value="Ribosomal_uS13-like_H2TH"/>
</dbReference>
<dbReference type="Gene3D" id="3.20.190.10">
    <property type="entry name" value="MutM-like, N-terminal"/>
    <property type="match status" value="1"/>
</dbReference>
<dbReference type="EMBL" id="BARS01016198">
    <property type="protein sequence ID" value="GAF98549.1"/>
    <property type="molecule type" value="Genomic_DNA"/>
</dbReference>
<organism evidence="13">
    <name type="scientific">marine sediment metagenome</name>
    <dbReference type="NCBI Taxonomy" id="412755"/>
    <lineage>
        <taxon>unclassified sequences</taxon>
        <taxon>metagenomes</taxon>
        <taxon>ecological metagenomes</taxon>
    </lineage>
</organism>
<comment type="subunit">
    <text evidence="3">Monomer.</text>
</comment>
<evidence type="ECO:0000313" key="13">
    <source>
        <dbReference type="EMBL" id="GAF98549.1"/>
    </source>
</evidence>
<comment type="catalytic activity">
    <reaction evidence="11">
        <text>2'-deoxyribonucleotide-(2'-deoxyribose 5'-phosphate)-2'-deoxyribonucleotide-DNA = a 3'-end 2'-deoxyribonucleotide-(2,3-dehydro-2,3-deoxyribose 5'-phosphate)-DNA + a 5'-end 5'-phospho-2'-deoxyribonucleoside-DNA + H(+)</text>
        <dbReference type="Rhea" id="RHEA:66592"/>
        <dbReference type="Rhea" id="RHEA-COMP:13180"/>
        <dbReference type="Rhea" id="RHEA-COMP:16897"/>
        <dbReference type="Rhea" id="RHEA-COMP:17067"/>
        <dbReference type="ChEBI" id="CHEBI:15378"/>
        <dbReference type="ChEBI" id="CHEBI:136412"/>
        <dbReference type="ChEBI" id="CHEBI:157695"/>
        <dbReference type="ChEBI" id="CHEBI:167181"/>
        <dbReference type="EC" id="4.2.99.18"/>
    </reaction>
</comment>
<dbReference type="InterPro" id="IPR020629">
    <property type="entry name" value="FPG_Glyclase"/>
</dbReference>
<feature type="non-terminal residue" evidence="13">
    <location>
        <position position="281"/>
    </location>
</feature>
<evidence type="ECO:0000256" key="10">
    <source>
        <dbReference type="ARBA" id="ARBA00023295"/>
    </source>
</evidence>
<keyword evidence="5" id="KW-0378">Hydrolase</keyword>
<dbReference type="CDD" id="cd08966">
    <property type="entry name" value="EcFpg-like_N"/>
    <property type="match status" value="1"/>
</dbReference>
<dbReference type="GO" id="GO:0008270">
    <property type="term" value="F:zinc ion binding"/>
    <property type="evidence" value="ECO:0007669"/>
    <property type="project" value="InterPro"/>
</dbReference>
<keyword evidence="4" id="KW-0227">DNA damage</keyword>
<dbReference type="Pfam" id="PF06831">
    <property type="entry name" value="H2TH"/>
    <property type="match status" value="1"/>
</dbReference>
<dbReference type="GO" id="GO:0003684">
    <property type="term" value="F:damaged DNA binding"/>
    <property type="evidence" value="ECO:0007669"/>
    <property type="project" value="InterPro"/>
</dbReference>
<dbReference type="Pfam" id="PF01149">
    <property type="entry name" value="Fapy_DNA_glyco"/>
    <property type="match status" value="1"/>
</dbReference>
<dbReference type="InterPro" id="IPR015886">
    <property type="entry name" value="H2TH_FPG"/>
</dbReference>
<dbReference type="PANTHER" id="PTHR22993">
    <property type="entry name" value="FORMAMIDOPYRIMIDINE-DNA GLYCOSYLASE"/>
    <property type="match status" value="1"/>
</dbReference>
<feature type="non-terminal residue" evidence="13">
    <location>
        <position position="1"/>
    </location>
</feature>
<gene>
    <name evidence="13" type="ORF">S01H1_26701</name>
</gene>
<proteinExistence type="inferred from homology"/>
<reference evidence="13" key="1">
    <citation type="journal article" date="2014" name="Front. Microbiol.">
        <title>High frequency of phylogenetically diverse reductive dehalogenase-homologous genes in deep subseafloor sedimentary metagenomes.</title>
        <authorList>
            <person name="Kawai M."/>
            <person name="Futagami T."/>
            <person name="Toyoda A."/>
            <person name="Takaki Y."/>
            <person name="Nishi S."/>
            <person name="Hori S."/>
            <person name="Arai W."/>
            <person name="Tsubouchi T."/>
            <person name="Morono Y."/>
            <person name="Uchiyama I."/>
            <person name="Ito T."/>
            <person name="Fujiyama A."/>
            <person name="Inagaki F."/>
            <person name="Takami H."/>
        </authorList>
    </citation>
    <scope>NUCLEOTIDE SEQUENCE</scope>
    <source>
        <strain evidence="13">Expedition CK06-06</strain>
    </source>
</reference>
<keyword evidence="8" id="KW-0456">Lyase</keyword>
<name>X0TZ51_9ZZZZ</name>
<sequence>NGSVAWVAPRSRRGATAEVPELPEIEVTRLRIAPLLEGRTISEIRTTRGSQFFLTPPAALRRRLKGRTVRCLGRRGKYLVGGLDDTSRLVLHLGMTGQLFSSHAASPRLLSATSRATLAPEEQTRFRPDAHTHLRLGFEDGGPGVLFRDVRRFGKVLLLAPGQRSERLDRLGIEALDLSGQELFRATRGRKLAIKSLLLDQSVVAGTGNIYSDEALFLAGVRPTRRAGRITRRECDRISEEIKRVMRRSIETGGSSISDFVAPDGRDGAYQNERRVYAREG</sequence>
<keyword evidence="9" id="KW-0511">Multifunctional enzyme</keyword>
<evidence type="ECO:0000259" key="12">
    <source>
        <dbReference type="PROSITE" id="PS51068"/>
    </source>
</evidence>
<evidence type="ECO:0000256" key="9">
    <source>
        <dbReference type="ARBA" id="ARBA00023268"/>
    </source>
</evidence>
<dbReference type="InterPro" id="IPR012319">
    <property type="entry name" value="FPG_cat"/>
</dbReference>
<protein>
    <recommendedName>
        <fullName evidence="12">Formamidopyrimidine-DNA glycosylase catalytic domain-containing protein</fullName>
    </recommendedName>
</protein>
<feature type="domain" description="Formamidopyrimidine-DNA glycosylase catalytic" evidence="12">
    <location>
        <begin position="20"/>
        <end position="154"/>
    </location>
</feature>
<dbReference type="GO" id="GO:0016829">
    <property type="term" value="F:lyase activity"/>
    <property type="evidence" value="ECO:0007669"/>
    <property type="project" value="UniProtKB-KW"/>
</dbReference>
<dbReference type="SUPFAM" id="SSF81624">
    <property type="entry name" value="N-terminal domain of MutM-like DNA repair proteins"/>
    <property type="match status" value="1"/>
</dbReference>
<dbReference type="GO" id="GO:0034039">
    <property type="term" value="F:8-oxo-7,8-dihydroguanine DNA N-glycosylase activity"/>
    <property type="evidence" value="ECO:0007669"/>
    <property type="project" value="TreeGrafter"/>
</dbReference>
<dbReference type="SMART" id="SM00898">
    <property type="entry name" value="Fapy_DNA_glyco"/>
    <property type="match status" value="1"/>
</dbReference>
<evidence type="ECO:0000256" key="8">
    <source>
        <dbReference type="ARBA" id="ARBA00023239"/>
    </source>
</evidence>
<evidence type="ECO:0000256" key="5">
    <source>
        <dbReference type="ARBA" id="ARBA00022801"/>
    </source>
</evidence>
<accession>X0TZ51</accession>
<evidence type="ECO:0000256" key="4">
    <source>
        <dbReference type="ARBA" id="ARBA00022763"/>
    </source>
</evidence>
<dbReference type="PROSITE" id="PS51068">
    <property type="entry name" value="FPG_CAT"/>
    <property type="match status" value="1"/>
</dbReference>
<dbReference type="Gene3D" id="1.10.8.50">
    <property type="match status" value="1"/>
</dbReference>
<comment type="similarity">
    <text evidence="2">Belongs to the FPG family.</text>
</comment>
<keyword evidence="6" id="KW-0238">DNA-binding</keyword>
<comment type="catalytic activity">
    <reaction evidence="1">
        <text>Hydrolysis of DNA containing ring-opened 7-methylguanine residues, releasing 2,6-diamino-4-hydroxy-5-(N-methyl)formamidopyrimidine.</text>
        <dbReference type="EC" id="3.2.2.23"/>
    </reaction>
</comment>
<dbReference type="PANTHER" id="PTHR22993:SF9">
    <property type="entry name" value="FORMAMIDOPYRIMIDINE-DNA GLYCOSYLASE"/>
    <property type="match status" value="1"/>
</dbReference>
<evidence type="ECO:0000256" key="11">
    <source>
        <dbReference type="ARBA" id="ARBA00044632"/>
    </source>
</evidence>
<evidence type="ECO:0000256" key="3">
    <source>
        <dbReference type="ARBA" id="ARBA00011245"/>
    </source>
</evidence>
<comment type="caution">
    <text evidence="13">The sequence shown here is derived from an EMBL/GenBank/DDBJ whole genome shotgun (WGS) entry which is preliminary data.</text>
</comment>
<dbReference type="GO" id="GO:0006284">
    <property type="term" value="P:base-excision repair"/>
    <property type="evidence" value="ECO:0007669"/>
    <property type="project" value="InterPro"/>
</dbReference>
<evidence type="ECO:0000256" key="2">
    <source>
        <dbReference type="ARBA" id="ARBA00009409"/>
    </source>
</evidence>